<keyword evidence="2" id="KW-1185">Reference proteome</keyword>
<protein>
    <submittedName>
        <fullName evidence="1">Uncharacterized protein</fullName>
    </submittedName>
</protein>
<comment type="caution">
    <text evidence="1">The sequence shown here is derived from an EMBL/GenBank/DDBJ whole genome shotgun (WGS) entry which is preliminary data.</text>
</comment>
<reference evidence="1 2" key="1">
    <citation type="journal article" date="2021" name="Front. Genet.">
        <title>Chromosome-Level Genome Assembly Reveals Significant Gene Expansion in the Toll and IMD Signaling Pathways of Dendrolimus kikuchii.</title>
        <authorList>
            <person name="Zhou J."/>
            <person name="Wu P."/>
            <person name="Xiong Z."/>
            <person name="Liu N."/>
            <person name="Zhao N."/>
            <person name="Ji M."/>
            <person name="Qiu Y."/>
            <person name="Yang B."/>
        </authorList>
    </citation>
    <scope>NUCLEOTIDE SEQUENCE [LARGE SCALE GENOMIC DNA]</scope>
    <source>
        <strain evidence="1">Ann1</strain>
    </source>
</reference>
<organism evidence="1 2">
    <name type="scientific">Dendrolimus kikuchii</name>
    <dbReference type="NCBI Taxonomy" id="765133"/>
    <lineage>
        <taxon>Eukaryota</taxon>
        <taxon>Metazoa</taxon>
        <taxon>Ecdysozoa</taxon>
        <taxon>Arthropoda</taxon>
        <taxon>Hexapoda</taxon>
        <taxon>Insecta</taxon>
        <taxon>Pterygota</taxon>
        <taxon>Neoptera</taxon>
        <taxon>Endopterygota</taxon>
        <taxon>Lepidoptera</taxon>
        <taxon>Glossata</taxon>
        <taxon>Ditrysia</taxon>
        <taxon>Bombycoidea</taxon>
        <taxon>Lasiocampidae</taxon>
        <taxon>Dendrolimus</taxon>
    </lineage>
</organism>
<sequence>MRPHVYIEEPKRLPVPVVVSYRDNLQQFQKNGKVRRCSFQSRPYTKESKKQTNAPNGVVQWYQQRKAEKELQKLYKEERRREKEYNKLQEQQLKREIEEERKELKRQKRELEQKGRDLERERREIEKLKKWEEYQEVEQQRKREEEIAKIAEQEQQNKERRRKLQFRERSAHAKPISASRYVSAKRSDRTKSAYKKCSHCFFRLCCQFYFCLTCITVITLIIIL</sequence>
<dbReference type="EMBL" id="CM034388">
    <property type="protein sequence ID" value="KAJ0183447.1"/>
    <property type="molecule type" value="Genomic_DNA"/>
</dbReference>
<proteinExistence type="predicted"/>
<gene>
    <name evidence="1" type="ORF">K1T71_001423</name>
</gene>
<evidence type="ECO:0000313" key="1">
    <source>
        <dbReference type="EMBL" id="KAJ0183447.1"/>
    </source>
</evidence>
<evidence type="ECO:0000313" key="2">
    <source>
        <dbReference type="Proteomes" id="UP000824533"/>
    </source>
</evidence>
<accession>A0ACC1DIK6</accession>
<name>A0ACC1DIK6_9NEOP</name>
<dbReference type="Proteomes" id="UP000824533">
    <property type="component" value="Linkage Group LG02"/>
</dbReference>